<dbReference type="EMBL" id="BDGG01000001">
    <property type="protein sequence ID" value="GAU88444.1"/>
    <property type="molecule type" value="Genomic_DNA"/>
</dbReference>
<dbReference type="PANTHER" id="PTHR11905">
    <property type="entry name" value="ADAM A DISINTEGRIN AND METALLOPROTEASE DOMAIN"/>
    <property type="match status" value="1"/>
</dbReference>
<proteinExistence type="predicted"/>
<keyword evidence="3" id="KW-0732">Signal</keyword>
<evidence type="ECO:0000256" key="2">
    <source>
        <dbReference type="ARBA" id="ARBA00022723"/>
    </source>
</evidence>
<evidence type="ECO:0000256" key="4">
    <source>
        <dbReference type="ARBA" id="ARBA00022737"/>
    </source>
</evidence>
<evidence type="ECO:0000256" key="5">
    <source>
        <dbReference type="ARBA" id="ARBA00022801"/>
    </source>
</evidence>
<dbReference type="PANTHER" id="PTHR11905:SF249">
    <property type="entry name" value="SOL NARAE, ISOFORM C"/>
    <property type="match status" value="1"/>
</dbReference>
<evidence type="ECO:0000256" key="6">
    <source>
        <dbReference type="ARBA" id="ARBA00022833"/>
    </source>
</evidence>
<keyword evidence="4" id="KW-0677">Repeat</keyword>
<name>A0A1D1UF96_RAMVA</name>
<dbReference type="GO" id="GO:0004222">
    <property type="term" value="F:metalloendopeptidase activity"/>
    <property type="evidence" value="ECO:0007669"/>
    <property type="project" value="InterPro"/>
</dbReference>
<keyword evidence="13" id="KW-1185">Reference proteome</keyword>
<dbReference type="Proteomes" id="UP000186922">
    <property type="component" value="Unassembled WGS sequence"/>
</dbReference>
<dbReference type="MEROPS" id="M12.A51"/>
<organism evidence="12 13">
    <name type="scientific">Ramazzottius varieornatus</name>
    <name type="common">Water bear</name>
    <name type="synonym">Tardigrade</name>
    <dbReference type="NCBI Taxonomy" id="947166"/>
    <lineage>
        <taxon>Eukaryota</taxon>
        <taxon>Metazoa</taxon>
        <taxon>Ecdysozoa</taxon>
        <taxon>Tardigrada</taxon>
        <taxon>Eutardigrada</taxon>
        <taxon>Parachela</taxon>
        <taxon>Hypsibioidea</taxon>
        <taxon>Ramazzottiidae</taxon>
        <taxon>Ramazzottius</taxon>
    </lineage>
</organism>
<keyword evidence="7" id="KW-0482">Metalloprotease</keyword>
<keyword evidence="1" id="KW-0645">Protease</keyword>
<dbReference type="InterPro" id="IPR001590">
    <property type="entry name" value="Peptidase_M12B"/>
</dbReference>
<keyword evidence="6 10" id="KW-0862">Zinc</keyword>
<evidence type="ECO:0000256" key="7">
    <source>
        <dbReference type="ARBA" id="ARBA00023049"/>
    </source>
</evidence>
<dbReference type="Gene3D" id="3.40.390.10">
    <property type="entry name" value="Collagenase (Catalytic Domain)"/>
    <property type="match status" value="1"/>
</dbReference>
<comment type="caution">
    <text evidence="12">The sequence shown here is derived from an EMBL/GenBank/DDBJ whole genome shotgun (WGS) entry which is preliminary data.</text>
</comment>
<accession>A0A1D1UF96</accession>
<protein>
    <recommendedName>
        <fullName evidence="11">Peptidase M12B domain-containing protein</fullName>
    </recommendedName>
</protein>
<feature type="active site" evidence="10">
    <location>
        <position position="496"/>
    </location>
</feature>
<sequence length="725" mass="80944">MAHYSSWWSFSPTAARNYFYYYLTLWTLCSLVSKTPAHMQAHTIHKRMTKEHLRDVFHIEEIHEVPSYVVTPVHIHNHDLRRLAKRSTDKESSRDVKQKLQLLLEAFDQKFHLNLQKVKHLLNTSPTEAGKRLSKVFYADMENGKPVLRDATSELSLTELEDALYQDIDNMAALSVRYSKDQDDGLQVELDGVVGNDYVVKPVPQDLLKIMLAVDANDGALIGQDKDDKNTTNISSTTALPGFSNSSDVNSTSLHYHFVYKRSLKASSKTSERTDLSEDGYIMSESDDVFSLLPAPDLTHDYGLLNDSVFVELPDHGKRLKRGSFPSHVVWPEVLVLVDFATYNLHGGNEKRITSYFATFWNAVDLRYRRLQQIDIRLQLSGIIISRNPAFMPYIEENRMPTPDDDSFDSKQALSDMAKYLFQQQEMLPKFDLAMVITKLDMCRKKDDEGPCVRGTAGFAYVGGACHVDESRQKLNKAGIVEDSGGFSGVIVAAHEVGHLLGCVHDGTAAPSYLGGPGAEACSWYDGYIMSDLRHNVNGFKWSSCSLAQFNHFLSRPQASCLFDSPMPGIRLGNNLPGKIIPLDWQCRLDRGTTACFKDERVCTQLYCHDKDTGYCIAFRPAAEGSPCGTGKNCRDGLCITDTETAGSDTSMIGPDRSAGLGPLPTVGLAVHSEEEPVCEGDVPGVRVSGMPCKEFLRVTGVTYCDHRDILRYCCNSRKIFCSLL</sequence>
<dbReference type="GO" id="GO:0046872">
    <property type="term" value="F:metal ion binding"/>
    <property type="evidence" value="ECO:0007669"/>
    <property type="project" value="UniProtKB-KW"/>
</dbReference>
<feature type="domain" description="Peptidase M12B" evidence="11">
    <location>
        <begin position="330"/>
        <end position="566"/>
    </location>
</feature>
<dbReference type="Pfam" id="PF01562">
    <property type="entry name" value="Pep_M12B_propep"/>
    <property type="match status" value="1"/>
</dbReference>
<evidence type="ECO:0000256" key="9">
    <source>
        <dbReference type="ARBA" id="ARBA00023180"/>
    </source>
</evidence>
<evidence type="ECO:0000313" key="12">
    <source>
        <dbReference type="EMBL" id="GAU88444.1"/>
    </source>
</evidence>
<keyword evidence="5" id="KW-0378">Hydrolase</keyword>
<dbReference type="InterPro" id="IPR002870">
    <property type="entry name" value="Peptidase_M12B_N"/>
</dbReference>
<gene>
    <name evidence="12" type="primary">RvY_01141-1</name>
    <name evidence="12" type="synonym">RvY_01141.1</name>
    <name evidence="12" type="ORF">RvY_01141</name>
</gene>
<evidence type="ECO:0000259" key="11">
    <source>
        <dbReference type="PROSITE" id="PS50215"/>
    </source>
</evidence>
<dbReference type="OrthoDB" id="9936463at2759"/>
<reference evidence="12 13" key="1">
    <citation type="journal article" date="2016" name="Nat. Commun.">
        <title>Extremotolerant tardigrade genome and improved radiotolerance of human cultured cells by tardigrade-unique protein.</title>
        <authorList>
            <person name="Hashimoto T."/>
            <person name="Horikawa D.D."/>
            <person name="Saito Y."/>
            <person name="Kuwahara H."/>
            <person name="Kozuka-Hata H."/>
            <person name="Shin-I T."/>
            <person name="Minakuchi Y."/>
            <person name="Ohishi K."/>
            <person name="Motoyama A."/>
            <person name="Aizu T."/>
            <person name="Enomoto A."/>
            <person name="Kondo K."/>
            <person name="Tanaka S."/>
            <person name="Hara Y."/>
            <person name="Koshikawa S."/>
            <person name="Sagara H."/>
            <person name="Miura T."/>
            <person name="Yokobori S."/>
            <person name="Miyagawa K."/>
            <person name="Suzuki Y."/>
            <person name="Kubo T."/>
            <person name="Oyama M."/>
            <person name="Kohara Y."/>
            <person name="Fujiyama A."/>
            <person name="Arakawa K."/>
            <person name="Katayama T."/>
            <person name="Toyoda A."/>
            <person name="Kunieda T."/>
        </authorList>
    </citation>
    <scope>NUCLEOTIDE SEQUENCE [LARGE SCALE GENOMIC DNA]</scope>
    <source>
        <strain evidence="12 13">YOKOZUNA-1</strain>
    </source>
</reference>
<feature type="binding site" evidence="10">
    <location>
        <position position="505"/>
    </location>
    <ligand>
        <name>Zn(2+)</name>
        <dbReference type="ChEBI" id="CHEBI:29105"/>
        <note>catalytic</note>
    </ligand>
</feature>
<keyword evidence="2 10" id="KW-0479">Metal-binding</keyword>
<feature type="binding site" evidence="10">
    <location>
        <position position="495"/>
    </location>
    <ligand>
        <name>Zn(2+)</name>
        <dbReference type="ChEBI" id="CHEBI:29105"/>
        <note>catalytic</note>
    </ligand>
</feature>
<dbReference type="AlphaFoldDB" id="A0A1D1UF96"/>
<dbReference type="STRING" id="947166.A0A1D1UF96"/>
<keyword evidence="9" id="KW-0325">Glycoprotein</keyword>
<evidence type="ECO:0000313" key="13">
    <source>
        <dbReference type="Proteomes" id="UP000186922"/>
    </source>
</evidence>
<comment type="caution">
    <text evidence="10">Lacks conserved residue(s) required for the propagation of feature annotation.</text>
</comment>
<dbReference type="InterPro" id="IPR024079">
    <property type="entry name" value="MetalloPept_cat_dom_sf"/>
</dbReference>
<evidence type="ECO:0000256" key="10">
    <source>
        <dbReference type="PROSITE-ProRule" id="PRU00276"/>
    </source>
</evidence>
<evidence type="ECO:0000256" key="3">
    <source>
        <dbReference type="ARBA" id="ARBA00022729"/>
    </source>
</evidence>
<dbReference type="Pfam" id="PF13582">
    <property type="entry name" value="Reprolysin_3"/>
    <property type="match status" value="1"/>
</dbReference>
<evidence type="ECO:0000256" key="8">
    <source>
        <dbReference type="ARBA" id="ARBA00023157"/>
    </source>
</evidence>
<dbReference type="Gene3D" id="3.40.1620.60">
    <property type="match status" value="1"/>
</dbReference>
<keyword evidence="8" id="KW-1015">Disulfide bond</keyword>
<dbReference type="SUPFAM" id="SSF55486">
    <property type="entry name" value="Metalloproteases ('zincins'), catalytic domain"/>
    <property type="match status" value="1"/>
</dbReference>
<dbReference type="PROSITE" id="PS50215">
    <property type="entry name" value="ADAM_MEPRO"/>
    <property type="match status" value="1"/>
</dbReference>
<dbReference type="InterPro" id="IPR041645">
    <property type="entry name" value="ADAMTS_CR_2"/>
</dbReference>
<dbReference type="GO" id="GO:0006509">
    <property type="term" value="P:membrane protein ectodomain proteolysis"/>
    <property type="evidence" value="ECO:0007669"/>
    <property type="project" value="TreeGrafter"/>
</dbReference>
<evidence type="ECO:0000256" key="1">
    <source>
        <dbReference type="ARBA" id="ARBA00022670"/>
    </source>
</evidence>
<feature type="binding site" evidence="10">
    <location>
        <position position="499"/>
    </location>
    <ligand>
        <name>Zn(2+)</name>
        <dbReference type="ChEBI" id="CHEBI:29105"/>
        <note>catalytic</note>
    </ligand>
</feature>
<dbReference type="Pfam" id="PF17771">
    <property type="entry name" value="ADAMTS_CR_2"/>
    <property type="match status" value="1"/>
</dbReference>